<dbReference type="KEGG" id="sapp:SAC06_02555"/>
<dbReference type="InterPro" id="IPR027417">
    <property type="entry name" value="P-loop_NTPase"/>
</dbReference>
<dbReference type="GO" id="GO:0005524">
    <property type="term" value="F:ATP binding"/>
    <property type="evidence" value="ECO:0007669"/>
    <property type="project" value="UniProtKB-KW"/>
</dbReference>
<dbReference type="InterPro" id="IPR003593">
    <property type="entry name" value="AAA+_ATPase"/>
</dbReference>
<dbReference type="InterPro" id="IPR050683">
    <property type="entry name" value="Bact_Polysacc_Export_ATP-bd"/>
</dbReference>
<dbReference type="Pfam" id="PF00005">
    <property type="entry name" value="ABC_tran"/>
    <property type="match status" value="1"/>
</dbReference>
<comment type="similarity">
    <text evidence="1">Belongs to the ABC transporter superfamily.</text>
</comment>
<proteinExistence type="inferred from homology"/>
<dbReference type="PANTHER" id="PTHR46743:SF2">
    <property type="entry name" value="TEICHOIC ACIDS EXPORT ATP-BINDING PROTEIN TAGH"/>
    <property type="match status" value="1"/>
</dbReference>
<accession>A0AAU7V7M1</accession>
<sequence length="413" mass="45264">MSVPNAISVRDLTKVFHLHEEKRTTLKERFVRGGPKVKGTFTALDHVSFDIPKGTTFGLVGHNGSGKSTLLKILAGVYRPTSGQVLVDGRVSALLELGAGFHGELTGRENIRLNGAILGLSRQTIRDSMDRIIDFAELGQFIDVPVKNYSSGMYVRLGFAIAVMLEPEILIVDEVIAVGDEAFQRKGFDHMYELRKRGTTIALVTHSMELAQELCDEALWLDGGVCRTQGTITEVVNEYVKDVNERERLRLTEAVESDAPRLSRRGSGTAQVTKVSWTDAEGNPIPFANDRGTHRISLTVEASEPVAAASASVRLHQENGALLAAISSAKEGVNFEFPVGQTRVEYELPDVPLQPGTYWLSTSLRSRGHVWDEIDKGWRLVVRGDGTVDSVGAIRLHGQWLPARELEGKPDGS</sequence>
<dbReference type="InterPro" id="IPR015860">
    <property type="entry name" value="ABC_transpr_TagH-like"/>
</dbReference>
<dbReference type="PROSITE" id="PS50893">
    <property type="entry name" value="ABC_TRANSPORTER_2"/>
    <property type="match status" value="1"/>
</dbReference>
<dbReference type="PANTHER" id="PTHR46743">
    <property type="entry name" value="TEICHOIC ACIDS EXPORT ATP-BINDING PROTEIN TAGH"/>
    <property type="match status" value="1"/>
</dbReference>
<dbReference type="SMART" id="SM00382">
    <property type="entry name" value="AAA"/>
    <property type="match status" value="1"/>
</dbReference>
<dbReference type="AlphaFoldDB" id="A0AAU7V7M1"/>
<keyword evidence="3" id="KW-0547">Nucleotide-binding</keyword>
<evidence type="ECO:0000313" key="6">
    <source>
        <dbReference type="EMBL" id="XBW08456.1"/>
    </source>
</evidence>
<dbReference type="InterPro" id="IPR029439">
    <property type="entry name" value="Wzt_C"/>
</dbReference>
<keyword evidence="4 6" id="KW-0067">ATP-binding</keyword>
<keyword evidence="2" id="KW-0813">Transport</keyword>
<dbReference type="CDD" id="cd03220">
    <property type="entry name" value="ABC_KpsT_Wzt"/>
    <property type="match status" value="1"/>
</dbReference>
<feature type="domain" description="ABC transporter" evidence="5">
    <location>
        <begin position="7"/>
        <end position="248"/>
    </location>
</feature>
<dbReference type="InterPro" id="IPR003439">
    <property type="entry name" value="ABC_transporter-like_ATP-bd"/>
</dbReference>
<name>A0AAU7V7M1_9ACTO</name>
<dbReference type="CDD" id="cd10147">
    <property type="entry name" value="Wzt_C-like"/>
    <property type="match status" value="1"/>
</dbReference>
<organism evidence="6">
    <name type="scientific">Scrofimicrobium appendicitidis</name>
    <dbReference type="NCBI Taxonomy" id="3079930"/>
    <lineage>
        <taxon>Bacteria</taxon>
        <taxon>Bacillati</taxon>
        <taxon>Actinomycetota</taxon>
        <taxon>Actinomycetes</taxon>
        <taxon>Actinomycetales</taxon>
        <taxon>Actinomycetaceae</taxon>
        <taxon>Scrofimicrobium</taxon>
    </lineage>
</organism>
<gene>
    <name evidence="6" type="ORF">SAC06_02555</name>
</gene>
<dbReference type="GO" id="GO:0016020">
    <property type="term" value="C:membrane"/>
    <property type="evidence" value="ECO:0007669"/>
    <property type="project" value="InterPro"/>
</dbReference>
<dbReference type="Gene3D" id="2.70.50.60">
    <property type="entry name" value="abc- transporter (atp binding component) like domain"/>
    <property type="match status" value="1"/>
</dbReference>
<dbReference type="RefSeq" id="WP_350258655.1">
    <property type="nucleotide sequence ID" value="NZ_CP138335.1"/>
</dbReference>
<reference evidence="6" key="1">
    <citation type="submission" date="2023-11" db="EMBL/GenBank/DDBJ databases">
        <title>Scrofimicrobium hongkongense sp. nov., isolated from a patient with peritonitis.</title>
        <authorList>
            <person name="Lao H.Y."/>
            <person name="Wong A.Y.P."/>
            <person name="Ng T.L."/>
            <person name="Wong R.Y.L."/>
            <person name="Yau M.C.Y."/>
            <person name="Lam J.Y.W."/>
            <person name="Siu G.K.H."/>
        </authorList>
    </citation>
    <scope>NUCLEOTIDE SEQUENCE</scope>
    <source>
        <strain evidence="6">R131</strain>
    </source>
</reference>
<evidence type="ECO:0000256" key="2">
    <source>
        <dbReference type="ARBA" id="ARBA00022448"/>
    </source>
</evidence>
<dbReference type="GO" id="GO:0140359">
    <property type="term" value="F:ABC-type transporter activity"/>
    <property type="evidence" value="ECO:0007669"/>
    <property type="project" value="InterPro"/>
</dbReference>
<evidence type="ECO:0000256" key="3">
    <source>
        <dbReference type="ARBA" id="ARBA00022741"/>
    </source>
</evidence>
<evidence type="ECO:0000259" key="5">
    <source>
        <dbReference type="PROSITE" id="PS50893"/>
    </source>
</evidence>
<dbReference type="Pfam" id="PF14524">
    <property type="entry name" value="Wzt_C"/>
    <property type="match status" value="1"/>
</dbReference>
<dbReference type="EMBL" id="CP138335">
    <property type="protein sequence ID" value="XBW08456.1"/>
    <property type="molecule type" value="Genomic_DNA"/>
</dbReference>
<dbReference type="SUPFAM" id="SSF52540">
    <property type="entry name" value="P-loop containing nucleoside triphosphate hydrolases"/>
    <property type="match status" value="1"/>
</dbReference>
<evidence type="ECO:0000256" key="4">
    <source>
        <dbReference type="ARBA" id="ARBA00022840"/>
    </source>
</evidence>
<dbReference type="GO" id="GO:0016887">
    <property type="term" value="F:ATP hydrolysis activity"/>
    <property type="evidence" value="ECO:0007669"/>
    <property type="project" value="InterPro"/>
</dbReference>
<protein>
    <submittedName>
        <fullName evidence="6">ABC transporter ATP-binding protein</fullName>
    </submittedName>
</protein>
<dbReference type="Gene3D" id="3.40.50.300">
    <property type="entry name" value="P-loop containing nucleotide triphosphate hydrolases"/>
    <property type="match status" value="1"/>
</dbReference>
<evidence type="ECO:0000256" key="1">
    <source>
        <dbReference type="ARBA" id="ARBA00005417"/>
    </source>
</evidence>